<keyword evidence="4 6" id="KW-0378">Hydrolase</keyword>
<dbReference type="GO" id="GO:0008855">
    <property type="term" value="F:exodeoxyribonuclease VII activity"/>
    <property type="evidence" value="ECO:0007669"/>
    <property type="project" value="UniProtKB-UniRule"/>
</dbReference>
<dbReference type="PANTHER" id="PTHR34137:SF1">
    <property type="entry name" value="EXODEOXYRIBONUCLEASE 7 SMALL SUBUNIT"/>
    <property type="match status" value="1"/>
</dbReference>
<dbReference type="InterPro" id="IPR003761">
    <property type="entry name" value="Exonuc_VII_S"/>
</dbReference>
<reference evidence="7" key="1">
    <citation type="submission" date="2020-01" db="EMBL/GenBank/DDBJ databases">
        <authorList>
            <person name="Meier V. D."/>
            <person name="Meier V D."/>
        </authorList>
    </citation>
    <scope>NUCLEOTIDE SEQUENCE</scope>
    <source>
        <strain evidence="7">HLG_WM_MAG_07</strain>
    </source>
</reference>
<name>A0A6S6U3G5_9GAMM</name>
<comment type="catalytic activity">
    <reaction evidence="6">
        <text>Exonucleolytic cleavage in either 5'- to 3'- or 3'- to 5'-direction to yield nucleoside 5'-phosphates.</text>
        <dbReference type="EC" id="3.1.11.6"/>
    </reaction>
</comment>
<evidence type="ECO:0000256" key="6">
    <source>
        <dbReference type="HAMAP-Rule" id="MF_00337"/>
    </source>
</evidence>
<dbReference type="AlphaFoldDB" id="A0A6S6U3G5"/>
<sequence length="78" mass="8937">MSKKADITPINFEDSMEQLETLVTRMEQDDLSLEASLKTFEKGIQLTRLCQKALTDAEQEIKILMSDGEQDFQTNHES</sequence>
<evidence type="ECO:0000256" key="4">
    <source>
        <dbReference type="ARBA" id="ARBA00022801"/>
    </source>
</evidence>
<dbReference type="PIRSF" id="PIRSF006488">
    <property type="entry name" value="Exonuc_VII_S"/>
    <property type="match status" value="1"/>
</dbReference>
<accession>A0A6S6U3G5</accession>
<dbReference type="PANTHER" id="PTHR34137">
    <property type="entry name" value="EXODEOXYRIBONUCLEASE 7 SMALL SUBUNIT"/>
    <property type="match status" value="1"/>
</dbReference>
<dbReference type="NCBIfam" id="NF002140">
    <property type="entry name" value="PRK00977.1-4"/>
    <property type="match status" value="1"/>
</dbReference>
<comment type="subcellular location">
    <subcellularLocation>
        <location evidence="6">Cytoplasm</location>
    </subcellularLocation>
</comment>
<dbReference type="EC" id="3.1.11.6" evidence="6"/>
<gene>
    <name evidence="6" type="primary">xseB</name>
    <name evidence="7" type="ORF">HELGO_WM6389</name>
</gene>
<dbReference type="SUPFAM" id="SSF116842">
    <property type="entry name" value="XseB-like"/>
    <property type="match status" value="1"/>
</dbReference>
<evidence type="ECO:0000256" key="3">
    <source>
        <dbReference type="ARBA" id="ARBA00022722"/>
    </source>
</evidence>
<dbReference type="Gene3D" id="1.10.287.1040">
    <property type="entry name" value="Exonuclease VII, small subunit"/>
    <property type="match status" value="1"/>
</dbReference>
<evidence type="ECO:0000256" key="1">
    <source>
        <dbReference type="ARBA" id="ARBA00009998"/>
    </source>
</evidence>
<organism evidence="7">
    <name type="scientific">uncultured Thiotrichaceae bacterium</name>
    <dbReference type="NCBI Taxonomy" id="298394"/>
    <lineage>
        <taxon>Bacteria</taxon>
        <taxon>Pseudomonadati</taxon>
        <taxon>Pseudomonadota</taxon>
        <taxon>Gammaproteobacteria</taxon>
        <taxon>Thiotrichales</taxon>
        <taxon>Thiotrichaceae</taxon>
        <taxon>environmental samples</taxon>
    </lineage>
</organism>
<dbReference type="GO" id="GO:0005829">
    <property type="term" value="C:cytosol"/>
    <property type="evidence" value="ECO:0007669"/>
    <property type="project" value="TreeGrafter"/>
</dbReference>
<evidence type="ECO:0000313" key="7">
    <source>
        <dbReference type="EMBL" id="CAA6822738.1"/>
    </source>
</evidence>
<proteinExistence type="inferred from homology"/>
<dbReference type="GO" id="GO:0006308">
    <property type="term" value="P:DNA catabolic process"/>
    <property type="evidence" value="ECO:0007669"/>
    <property type="project" value="UniProtKB-UniRule"/>
</dbReference>
<keyword evidence="3 6" id="KW-0540">Nuclease</keyword>
<keyword evidence="5 6" id="KW-0269">Exonuclease</keyword>
<dbReference type="NCBIfam" id="TIGR01280">
    <property type="entry name" value="xseB"/>
    <property type="match status" value="1"/>
</dbReference>
<dbReference type="EMBL" id="CACVAY010000110">
    <property type="protein sequence ID" value="CAA6822738.1"/>
    <property type="molecule type" value="Genomic_DNA"/>
</dbReference>
<dbReference type="InterPro" id="IPR037004">
    <property type="entry name" value="Exonuc_VII_ssu_sf"/>
</dbReference>
<dbReference type="Pfam" id="PF02609">
    <property type="entry name" value="Exonuc_VII_S"/>
    <property type="match status" value="1"/>
</dbReference>
<dbReference type="HAMAP" id="MF_00337">
    <property type="entry name" value="Exonuc_7_S"/>
    <property type="match status" value="1"/>
</dbReference>
<comment type="subunit">
    <text evidence="6">Heterooligomer composed of large and small subunits.</text>
</comment>
<comment type="function">
    <text evidence="6">Bidirectionally degrades single-stranded DNA into large acid-insoluble oligonucleotides, which are then degraded further into small acid-soluble oligonucleotides.</text>
</comment>
<evidence type="ECO:0000256" key="2">
    <source>
        <dbReference type="ARBA" id="ARBA00022490"/>
    </source>
</evidence>
<evidence type="ECO:0000256" key="5">
    <source>
        <dbReference type="ARBA" id="ARBA00022839"/>
    </source>
</evidence>
<comment type="similarity">
    <text evidence="1 6">Belongs to the XseB family.</text>
</comment>
<keyword evidence="2 6" id="KW-0963">Cytoplasm</keyword>
<protein>
    <recommendedName>
        <fullName evidence="6">Exodeoxyribonuclease 7 small subunit</fullName>
        <ecNumber evidence="6">3.1.11.6</ecNumber>
    </recommendedName>
    <alternativeName>
        <fullName evidence="6">Exodeoxyribonuclease VII small subunit</fullName>
        <shortName evidence="6">Exonuclease VII small subunit</shortName>
    </alternativeName>
</protein>
<dbReference type="GO" id="GO:0009318">
    <property type="term" value="C:exodeoxyribonuclease VII complex"/>
    <property type="evidence" value="ECO:0007669"/>
    <property type="project" value="UniProtKB-UniRule"/>
</dbReference>